<feature type="domain" description="EamA" evidence="2">
    <location>
        <begin position="16"/>
        <end position="139"/>
    </location>
</feature>
<dbReference type="PANTHER" id="PTHR22911">
    <property type="entry name" value="ACYL-MALONYL CONDENSING ENZYME-RELATED"/>
    <property type="match status" value="1"/>
</dbReference>
<keyword evidence="1" id="KW-0812">Transmembrane</keyword>
<dbReference type="Pfam" id="PF00892">
    <property type="entry name" value="EamA"/>
    <property type="match status" value="2"/>
</dbReference>
<reference evidence="4" key="1">
    <citation type="submission" date="2016-11" db="EMBL/GenBank/DDBJ databases">
        <authorList>
            <person name="Varghese N."/>
            <person name="Submissions S."/>
        </authorList>
    </citation>
    <scope>NUCLEOTIDE SEQUENCE [LARGE SCALE GENOMIC DNA]</scope>
    <source>
        <strain evidence="4">DSM 26134</strain>
    </source>
</reference>
<accession>A0A1M6QII2</accession>
<organism evidence="3 4">
    <name type="scientific">Reichenbachiella agariperforans</name>
    <dbReference type="NCBI Taxonomy" id="156994"/>
    <lineage>
        <taxon>Bacteria</taxon>
        <taxon>Pseudomonadati</taxon>
        <taxon>Bacteroidota</taxon>
        <taxon>Cytophagia</taxon>
        <taxon>Cytophagales</taxon>
        <taxon>Reichenbachiellaceae</taxon>
        <taxon>Reichenbachiella</taxon>
    </lineage>
</organism>
<proteinExistence type="predicted"/>
<evidence type="ECO:0000313" key="3">
    <source>
        <dbReference type="EMBL" id="SHK20124.1"/>
    </source>
</evidence>
<feature type="transmembrane region" description="Helical" evidence="1">
    <location>
        <begin position="182"/>
        <end position="201"/>
    </location>
</feature>
<dbReference type="EMBL" id="FRAA01000003">
    <property type="protein sequence ID" value="SHK20124.1"/>
    <property type="molecule type" value="Genomic_DNA"/>
</dbReference>
<feature type="transmembrane region" description="Helical" evidence="1">
    <location>
        <begin position="68"/>
        <end position="89"/>
    </location>
</feature>
<keyword evidence="1" id="KW-1133">Transmembrane helix</keyword>
<dbReference type="AlphaFoldDB" id="A0A1M6QII2"/>
<feature type="transmembrane region" description="Helical" evidence="1">
    <location>
        <begin position="239"/>
        <end position="263"/>
    </location>
</feature>
<evidence type="ECO:0000256" key="1">
    <source>
        <dbReference type="SAM" id="Phobius"/>
    </source>
</evidence>
<protein>
    <submittedName>
        <fullName evidence="3">Threonine/homoserine efflux transporter RhtA</fullName>
    </submittedName>
</protein>
<gene>
    <name evidence="3" type="ORF">SAMN04488028_103345</name>
</gene>
<feature type="transmembrane region" description="Helical" evidence="1">
    <location>
        <begin position="149"/>
        <end position="170"/>
    </location>
</feature>
<feature type="transmembrane region" description="Helical" evidence="1">
    <location>
        <begin position="38"/>
        <end position="56"/>
    </location>
</feature>
<dbReference type="Proteomes" id="UP000184474">
    <property type="component" value="Unassembled WGS sequence"/>
</dbReference>
<dbReference type="InterPro" id="IPR000620">
    <property type="entry name" value="EamA_dom"/>
</dbReference>
<feature type="transmembrane region" description="Helical" evidence="1">
    <location>
        <begin position="95"/>
        <end position="116"/>
    </location>
</feature>
<feature type="domain" description="EamA" evidence="2">
    <location>
        <begin position="151"/>
        <end position="284"/>
    </location>
</feature>
<dbReference type="SUPFAM" id="SSF103481">
    <property type="entry name" value="Multidrug resistance efflux transporter EmrE"/>
    <property type="match status" value="2"/>
</dbReference>
<dbReference type="GO" id="GO:0016020">
    <property type="term" value="C:membrane"/>
    <property type="evidence" value="ECO:0007669"/>
    <property type="project" value="InterPro"/>
</dbReference>
<evidence type="ECO:0000259" key="2">
    <source>
        <dbReference type="Pfam" id="PF00892"/>
    </source>
</evidence>
<keyword evidence="1" id="KW-0472">Membrane</keyword>
<feature type="transmembrane region" description="Helical" evidence="1">
    <location>
        <begin position="123"/>
        <end position="143"/>
    </location>
</feature>
<feature type="transmembrane region" description="Helical" evidence="1">
    <location>
        <begin position="213"/>
        <end position="232"/>
    </location>
</feature>
<name>A0A1M6QII2_REIAG</name>
<dbReference type="InterPro" id="IPR037185">
    <property type="entry name" value="EmrE-like"/>
</dbReference>
<keyword evidence="4" id="KW-1185">Reference proteome</keyword>
<sequence length="292" mass="31796">MSSLDKRTFQFLQLGLAILVMSSSGTLGRFVGIPPEQTIWARCVVGAIVLFAYLKFSNTPTYLGWGRSFRTVSISALFLGVHWVTYFYALKYTSVAIGMLSLFTYPVITAVLEPYILGYKHKLADVLVALLAFTGVFFLVPAYTFGNQVTLGIAFGVVSAILYSVRNILLKKDIGEHSGITLMYYQLAILSIVMFPVIYLGDVGSNLHGIGGNWQPLLILGVLTTAVGHTLFVSSFRYFSITTISIISSLTPLFGIGLGLLFLGEIPQPKVLIGGGIILSSVIVESIRSTKR</sequence>
<evidence type="ECO:0000313" key="4">
    <source>
        <dbReference type="Proteomes" id="UP000184474"/>
    </source>
</evidence>